<evidence type="ECO:0000313" key="2">
    <source>
        <dbReference type="EMBL" id="KAF1964793.1"/>
    </source>
</evidence>
<evidence type="ECO:0000313" key="3">
    <source>
        <dbReference type="Proteomes" id="UP000800036"/>
    </source>
</evidence>
<dbReference type="EMBL" id="ML976777">
    <property type="protein sequence ID" value="KAF1964793.1"/>
    <property type="molecule type" value="Genomic_DNA"/>
</dbReference>
<feature type="region of interest" description="Disordered" evidence="1">
    <location>
        <begin position="1"/>
        <end position="50"/>
    </location>
</feature>
<dbReference type="OrthoDB" id="4485682at2759"/>
<evidence type="ECO:0008006" key="4">
    <source>
        <dbReference type="Google" id="ProtNLM"/>
    </source>
</evidence>
<dbReference type="Proteomes" id="UP000800036">
    <property type="component" value="Unassembled WGS sequence"/>
</dbReference>
<organism evidence="2 3">
    <name type="scientific">Bimuria novae-zelandiae CBS 107.79</name>
    <dbReference type="NCBI Taxonomy" id="1447943"/>
    <lineage>
        <taxon>Eukaryota</taxon>
        <taxon>Fungi</taxon>
        <taxon>Dikarya</taxon>
        <taxon>Ascomycota</taxon>
        <taxon>Pezizomycotina</taxon>
        <taxon>Dothideomycetes</taxon>
        <taxon>Pleosporomycetidae</taxon>
        <taxon>Pleosporales</taxon>
        <taxon>Massarineae</taxon>
        <taxon>Didymosphaeriaceae</taxon>
        <taxon>Bimuria</taxon>
    </lineage>
</organism>
<accession>A0A6A5UHU8</accession>
<feature type="compositionally biased region" description="Basic and acidic residues" evidence="1">
    <location>
        <begin position="31"/>
        <end position="43"/>
    </location>
</feature>
<protein>
    <recommendedName>
        <fullName evidence="4">C2H2 finger domain protein</fullName>
    </recommendedName>
</protein>
<keyword evidence="3" id="KW-1185">Reference proteome</keyword>
<gene>
    <name evidence="2" type="ORF">BU23DRAFT_520692</name>
</gene>
<dbReference type="AlphaFoldDB" id="A0A6A5UHU8"/>
<sequence>MRRRLPVDDSSDESEYVESDMDGDLESDTDLMDRSAKDNKPREDTEDETWLSYREEYPPEHYLEQLETFDEGEYTKEDYKDSSTRLLNRIEDQWNQCWTYLGKDQFRHYGTISIRTLHTFFNWLLGQRRGRDGRKHRGTKLASSLGTYWKVFRLVYERATGAKLDAKMNRSMHKVLRKLAKEHGLKKIGRDKACMYVEDLTRVLENNLATTEKKYSHGRYRIQAQLYLQLGGFMANRPKALLSLCYRHVRVTLLRDPEGGPHRVLLELTFEFTKEFLGIKDMNTFPIPEIIHDETLVFSLHVFLLGMLFYDGAFAAYNLTSPDELSKLSIPPGRNELPLRLNRELDNITLFRMAERTPDGWRISKEEPLRDSTLRPWIKALGEITGFAEVTRPYSLRYAGGKAFNDNGNVSEAMQNLMMGHANIRTFLKHYLSRRVTVDTQAVVRGILPQGALMRAACTMSRSIDARRPRRLTQEQSASVNDNPTICSLLAQREQLKGRLENGTKHPKYKELSRKLNQERQRQRHALLQEIKERWEYEQPVRDVEQQLAGMEAEGVAAVVESYDAMLPAQRALVDAVLAQPGTCLKEEVSRRNRAIRAVMDYCGIEEGGMCSSRRKRRSSRVVSPIKSKEDLQLKAREEAALEAAKVSVYKEKRPTVCFVCLGNENLPTEDRVHSFLTPGDLTKHFRRKHLANMNKGESVRCNLCQTDLVHKMHWQRHASDVHGTVS</sequence>
<proteinExistence type="predicted"/>
<dbReference type="InterPro" id="IPR021842">
    <property type="entry name" value="DUF3435"/>
</dbReference>
<reference evidence="2" key="1">
    <citation type="journal article" date="2020" name="Stud. Mycol.">
        <title>101 Dothideomycetes genomes: a test case for predicting lifestyles and emergence of pathogens.</title>
        <authorList>
            <person name="Haridas S."/>
            <person name="Albert R."/>
            <person name="Binder M."/>
            <person name="Bloem J."/>
            <person name="Labutti K."/>
            <person name="Salamov A."/>
            <person name="Andreopoulos B."/>
            <person name="Baker S."/>
            <person name="Barry K."/>
            <person name="Bills G."/>
            <person name="Bluhm B."/>
            <person name="Cannon C."/>
            <person name="Castanera R."/>
            <person name="Culley D."/>
            <person name="Daum C."/>
            <person name="Ezra D."/>
            <person name="Gonzalez J."/>
            <person name="Henrissat B."/>
            <person name="Kuo A."/>
            <person name="Liang C."/>
            <person name="Lipzen A."/>
            <person name="Lutzoni F."/>
            <person name="Magnuson J."/>
            <person name="Mondo S."/>
            <person name="Nolan M."/>
            <person name="Ohm R."/>
            <person name="Pangilinan J."/>
            <person name="Park H.-J."/>
            <person name="Ramirez L."/>
            <person name="Alfaro M."/>
            <person name="Sun H."/>
            <person name="Tritt A."/>
            <person name="Yoshinaga Y."/>
            <person name="Zwiers L.-H."/>
            <person name="Turgeon B."/>
            <person name="Goodwin S."/>
            <person name="Spatafora J."/>
            <person name="Crous P."/>
            <person name="Grigoriev I."/>
        </authorList>
    </citation>
    <scope>NUCLEOTIDE SEQUENCE</scope>
    <source>
        <strain evidence="2">CBS 107.79</strain>
    </source>
</reference>
<dbReference type="Pfam" id="PF11917">
    <property type="entry name" value="DUF3435"/>
    <property type="match status" value="1"/>
</dbReference>
<dbReference type="PANTHER" id="PTHR37535:SF2">
    <property type="entry name" value="FINGER DOMAIN PROTEIN, PUTATIVE (AFU_ORTHOLOGUE AFUA_6G09300)-RELATED"/>
    <property type="match status" value="1"/>
</dbReference>
<evidence type="ECO:0000256" key="1">
    <source>
        <dbReference type="SAM" id="MobiDB-lite"/>
    </source>
</evidence>
<dbReference type="PANTHER" id="PTHR37535">
    <property type="entry name" value="FLUG DOMAIN PROTEIN"/>
    <property type="match status" value="1"/>
</dbReference>
<name>A0A6A5UHU8_9PLEO</name>
<feature type="compositionally biased region" description="Acidic residues" evidence="1">
    <location>
        <begin position="9"/>
        <end position="30"/>
    </location>
</feature>